<dbReference type="Pfam" id="PF07726">
    <property type="entry name" value="AAA_3"/>
    <property type="match status" value="1"/>
</dbReference>
<evidence type="ECO:0000256" key="1">
    <source>
        <dbReference type="ARBA" id="ARBA00022741"/>
    </source>
</evidence>
<dbReference type="Gene3D" id="3.40.50.300">
    <property type="entry name" value="P-loop containing nucleotide triphosphate hydrolases"/>
    <property type="match status" value="1"/>
</dbReference>
<dbReference type="InterPro" id="IPR027417">
    <property type="entry name" value="P-loop_NTPase"/>
</dbReference>
<dbReference type="InterPro" id="IPR050764">
    <property type="entry name" value="CbbQ/NirQ/NorQ/GpvN"/>
</dbReference>
<dbReference type="InterPro" id="IPR011703">
    <property type="entry name" value="ATPase_AAA-3"/>
</dbReference>
<dbReference type="AlphaFoldDB" id="A0A410E149"/>
<dbReference type="PANTHER" id="PTHR42759:SF5">
    <property type="entry name" value="METHANOL DEHYDROGENASE REGULATOR"/>
    <property type="match status" value="1"/>
</dbReference>
<dbReference type="Proteomes" id="UP000286268">
    <property type="component" value="Chromosome"/>
</dbReference>
<comment type="similarity">
    <text evidence="3">Belongs to the MoxR family.</text>
</comment>
<name>A0A410E149_9CLOT</name>
<evidence type="ECO:0000313" key="7">
    <source>
        <dbReference type="Proteomes" id="UP000286268"/>
    </source>
</evidence>
<organism evidence="6 7">
    <name type="scientific">Clostridium manihotivorum</name>
    <dbReference type="NCBI Taxonomy" id="2320868"/>
    <lineage>
        <taxon>Bacteria</taxon>
        <taxon>Bacillati</taxon>
        <taxon>Bacillota</taxon>
        <taxon>Clostridia</taxon>
        <taxon>Eubacteriales</taxon>
        <taxon>Clostridiaceae</taxon>
        <taxon>Clostridium</taxon>
    </lineage>
</organism>
<dbReference type="GO" id="GO:0005524">
    <property type="term" value="F:ATP binding"/>
    <property type="evidence" value="ECO:0007669"/>
    <property type="project" value="UniProtKB-KW"/>
</dbReference>
<accession>A0A410E149</accession>
<feature type="domain" description="ATPase AAA-3" evidence="4">
    <location>
        <begin position="40"/>
        <end position="170"/>
    </location>
</feature>
<protein>
    <submittedName>
        <fullName evidence="6">Magnesium chelatase</fullName>
    </submittedName>
</protein>
<keyword evidence="2" id="KW-0067">ATP-binding</keyword>
<dbReference type="PIRSF" id="PIRSF002849">
    <property type="entry name" value="AAA_ATPase_chaperone_MoxR_prd"/>
    <property type="match status" value="1"/>
</dbReference>
<dbReference type="InterPro" id="IPR041628">
    <property type="entry name" value="ChlI/MoxR_AAA_lid"/>
</dbReference>
<gene>
    <name evidence="6" type="ORF">C1I91_27060</name>
</gene>
<dbReference type="GO" id="GO:0016887">
    <property type="term" value="F:ATP hydrolysis activity"/>
    <property type="evidence" value="ECO:0007669"/>
    <property type="project" value="InterPro"/>
</dbReference>
<dbReference type="FunFam" id="3.40.50.300:FF:000640">
    <property type="entry name" value="MoxR family ATPase"/>
    <property type="match status" value="1"/>
</dbReference>
<reference evidence="6 7" key="1">
    <citation type="submission" date="2018-01" db="EMBL/GenBank/DDBJ databases">
        <title>Genome Sequencing and Assembly of Anaerobacter polyendosporus strain CT4.</title>
        <authorList>
            <person name="Tachaapaikoon C."/>
            <person name="Sutheeworapong S."/>
            <person name="Jenjaroenpun P."/>
            <person name="Wongsurawat T."/>
            <person name="Nookeaw I."/>
            <person name="Cheawchanlertfa P."/>
            <person name="Kosugi A."/>
            <person name="Cheevadhanarak S."/>
            <person name="Ratanakhanokchai K."/>
        </authorList>
    </citation>
    <scope>NUCLEOTIDE SEQUENCE [LARGE SCALE GENOMIC DNA]</scope>
    <source>
        <strain evidence="6 7">CT4</strain>
    </source>
</reference>
<dbReference type="PANTHER" id="PTHR42759">
    <property type="entry name" value="MOXR FAMILY PROTEIN"/>
    <property type="match status" value="1"/>
</dbReference>
<proteinExistence type="inferred from homology"/>
<evidence type="ECO:0000259" key="4">
    <source>
        <dbReference type="Pfam" id="PF07726"/>
    </source>
</evidence>
<keyword evidence="7" id="KW-1185">Reference proteome</keyword>
<keyword evidence="1" id="KW-0547">Nucleotide-binding</keyword>
<dbReference type="Pfam" id="PF17863">
    <property type="entry name" value="AAA_lid_2"/>
    <property type="match status" value="1"/>
</dbReference>
<evidence type="ECO:0000259" key="5">
    <source>
        <dbReference type="Pfam" id="PF17863"/>
    </source>
</evidence>
<sequence>MEINNFVKFREKIQNNIGKVIVGKEEKIDKIIVAFICSGHVLLEDIPGLGKTKLSKALSKTLNCTFKRVQFTPDLLPSDLTGIYFYNQKTGEFELKKGPLMSNIVLADEINRATPRTQSALLECMEERQVTIEGNTLKLDSPFFVIATQNPIEQFGTFPLPEAQMDRFFMRLSMGYPEYEEERAILNKYMSEDPLEDLKAVISMEDIIYVQKHYSEVSVSEDIKSYILDIISETRKSYDIELGASPRATLNLMRGAQALAAISGRDYVIPEDIKSIAVSIVSHRLTVKSSIGTSRSDSQEKILEDILNKIDTPLEKL</sequence>
<dbReference type="SUPFAM" id="SSF52540">
    <property type="entry name" value="P-loop containing nucleoside triphosphate hydrolases"/>
    <property type="match status" value="1"/>
</dbReference>
<evidence type="ECO:0000256" key="3">
    <source>
        <dbReference type="ARBA" id="ARBA00061607"/>
    </source>
</evidence>
<dbReference type="KEGG" id="cmah:C1I91_27060"/>
<dbReference type="EMBL" id="CP025746">
    <property type="protein sequence ID" value="QAA35011.1"/>
    <property type="molecule type" value="Genomic_DNA"/>
</dbReference>
<dbReference type="Gene3D" id="1.10.8.80">
    <property type="entry name" value="Magnesium chelatase subunit I, C-Terminal domain"/>
    <property type="match status" value="1"/>
</dbReference>
<dbReference type="OrthoDB" id="9808397at2"/>
<dbReference type="RefSeq" id="WP_128215705.1">
    <property type="nucleotide sequence ID" value="NZ_CP025746.1"/>
</dbReference>
<evidence type="ECO:0000256" key="2">
    <source>
        <dbReference type="ARBA" id="ARBA00022840"/>
    </source>
</evidence>
<feature type="domain" description="ChlI/MoxR AAA lid" evidence="5">
    <location>
        <begin position="233"/>
        <end position="301"/>
    </location>
</feature>
<evidence type="ECO:0000313" key="6">
    <source>
        <dbReference type="EMBL" id="QAA35011.1"/>
    </source>
</evidence>